<dbReference type="Proteomes" id="UP001218218">
    <property type="component" value="Unassembled WGS sequence"/>
</dbReference>
<dbReference type="EMBL" id="JARIHO010000028">
    <property type="protein sequence ID" value="KAJ7339111.1"/>
    <property type="molecule type" value="Genomic_DNA"/>
</dbReference>
<sequence>MFFRASIALSLVISLSGIAVHSAPLASQKRADFVPQACSGPNGTGTCVDLNVTIGDGRGACTNVNAPKSLILNVDNDCVSIPGPDCNLNFANGDVAVEHFSDDADINDLSVSFQSISCQQIPGLVNGLFPQ</sequence>
<accession>A0AAD7EM01</accession>
<gene>
    <name evidence="2" type="ORF">DFH08DRAFT_876159</name>
</gene>
<name>A0AAD7EM01_9AGAR</name>
<organism evidence="2 3">
    <name type="scientific">Mycena albidolilacea</name>
    <dbReference type="NCBI Taxonomy" id="1033008"/>
    <lineage>
        <taxon>Eukaryota</taxon>
        <taxon>Fungi</taxon>
        <taxon>Dikarya</taxon>
        <taxon>Basidiomycota</taxon>
        <taxon>Agaricomycotina</taxon>
        <taxon>Agaricomycetes</taxon>
        <taxon>Agaricomycetidae</taxon>
        <taxon>Agaricales</taxon>
        <taxon>Marasmiineae</taxon>
        <taxon>Mycenaceae</taxon>
        <taxon>Mycena</taxon>
    </lineage>
</organism>
<dbReference type="AlphaFoldDB" id="A0AAD7EM01"/>
<evidence type="ECO:0000313" key="3">
    <source>
        <dbReference type="Proteomes" id="UP001218218"/>
    </source>
</evidence>
<protein>
    <submittedName>
        <fullName evidence="2">Uncharacterized protein</fullName>
    </submittedName>
</protein>
<evidence type="ECO:0000256" key="1">
    <source>
        <dbReference type="SAM" id="SignalP"/>
    </source>
</evidence>
<keyword evidence="3" id="KW-1185">Reference proteome</keyword>
<proteinExistence type="predicted"/>
<evidence type="ECO:0000313" key="2">
    <source>
        <dbReference type="EMBL" id="KAJ7339111.1"/>
    </source>
</evidence>
<feature type="signal peptide" evidence="1">
    <location>
        <begin position="1"/>
        <end position="22"/>
    </location>
</feature>
<feature type="chain" id="PRO_5041946872" evidence="1">
    <location>
        <begin position="23"/>
        <end position="131"/>
    </location>
</feature>
<reference evidence="2" key="1">
    <citation type="submission" date="2023-03" db="EMBL/GenBank/DDBJ databases">
        <title>Massive genome expansion in bonnet fungi (Mycena s.s.) driven by repeated elements and novel gene families across ecological guilds.</title>
        <authorList>
            <consortium name="Lawrence Berkeley National Laboratory"/>
            <person name="Harder C.B."/>
            <person name="Miyauchi S."/>
            <person name="Viragh M."/>
            <person name="Kuo A."/>
            <person name="Thoen E."/>
            <person name="Andreopoulos B."/>
            <person name="Lu D."/>
            <person name="Skrede I."/>
            <person name="Drula E."/>
            <person name="Henrissat B."/>
            <person name="Morin E."/>
            <person name="Kohler A."/>
            <person name="Barry K."/>
            <person name="LaButti K."/>
            <person name="Morin E."/>
            <person name="Salamov A."/>
            <person name="Lipzen A."/>
            <person name="Mereny Z."/>
            <person name="Hegedus B."/>
            <person name="Baldrian P."/>
            <person name="Stursova M."/>
            <person name="Weitz H."/>
            <person name="Taylor A."/>
            <person name="Grigoriev I.V."/>
            <person name="Nagy L.G."/>
            <person name="Martin F."/>
            <person name="Kauserud H."/>
        </authorList>
    </citation>
    <scope>NUCLEOTIDE SEQUENCE</scope>
    <source>
        <strain evidence="2">CBHHK002</strain>
    </source>
</reference>
<keyword evidence="1" id="KW-0732">Signal</keyword>
<comment type="caution">
    <text evidence="2">The sequence shown here is derived from an EMBL/GenBank/DDBJ whole genome shotgun (WGS) entry which is preliminary data.</text>
</comment>